<dbReference type="AlphaFoldDB" id="A0A9E7HF03"/>
<dbReference type="Pfam" id="PF01248">
    <property type="entry name" value="Ribosomal_L7Ae"/>
    <property type="match status" value="1"/>
</dbReference>
<dbReference type="Proteomes" id="UP001055439">
    <property type="component" value="Chromosome 8"/>
</dbReference>
<evidence type="ECO:0000256" key="1">
    <source>
        <dbReference type="ARBA" id="ARBA00007337"/>
    </source>
</evidence>
<dbReference type="GO" id="GO:1990904">
    <property type="term" value="C:ribonucleoprotein complex"/>
    <property type="evidence" value="ECO:0007669"/>
    <property type="project" value="UniProtKB-KW"/>
</dbReference>
<feature type="compositionally biased region" description="Basic and acidic residues" evidence="3">
    <location>
        <begin position="1"/>
        <end position="10"/>
    </location>
</feature>
<protein>
    <submittedName>
        <fullName evidence="5">H ACA ribonucleoprotein complex subunit</fullName>
    </submittedName>
</protein>
<dbReference type="InterPro" id="IPR029064">
    <property type="entry name" value="Ribosomal_eL30-like_sf"/>
</dbReference>
<dbReference type="SUPFAM" id="SSF55315">
    <property type="entry name" value="L30e-like"/>
    <property type="match status" value="1"/>
</dbReference>
<evidence type="ECO:0000313" key="6">
    <source>
        <dbReference type="Proteomes" id="UP001055439"/>
    </source>
</evidence>
<dbReference type="EMBL" id="CP097510">
    <property type="protein sequence ID" value="URE33329.1"/>
    <property type="molecule type" value="Genomic_DNA"/>
</dbReference>
<accession>A0A9E7HF03</accession>
<comment type="similarity">
    <text evidence="1">Belongs to the eukaryotic ribosomal protein eL8 family.</text>
</comment>
<evidence type="ECO:0000256" key="2">
    <source>
        <dbReference type="ARBA" id="ARBA00023274"/>
    </source>
</evidence>
<evidence type="ECO:0000313" key="5">
    <source>
        <dbReference type="EMBL" id="URE33329.1"/>
    </source>
</evidence>
<sequence>MDKTKKELTHTPRACPTSPSSRNDGENKKSAKERKKPMAVAPIAKPLAGKNLCKRTLSSSDEVSNRITFYSSLILPTCLQGSFVIEKDGSFASGVFEFPGDLGVFGQKNAAEAKSLKRGVKEVVKSVRRGHKGLCVIAGNISPIDVITHVPILLEEADIPYIYVPSEEDLAVSRGHQEVLTKPNKRGIGPRGAREVEGRCKGLPFSEWQ</sequence>
<proteinExistence type="inferred from homology"/>
<feature type="domain" description="Ribosomal protein eL8/eL30/eS12/Gadd45" evidence="4">
    <location>
        <begin position="108"/>
        <end position="176"/>
    </location>
</feature>
<feature type="region of interest" description="Disordered" evidence="3">
    <location>
        <begin position="1"/>
        <end position="40"/>
    </location>
</feature>
<dbReference type="InterPro" id="IPR018492">
    <property type="entry name" value="Ribosomal_eL8/Nhp2"/>
</dbReference>
<evidence type="ECO:0000259" key="4">
    <source>
        <dbReference type="Pfam" id="PF01248"/>
    </source>
</evidence>
<dbReference type="Gene3D" id="3.30.1330.30">
    <property type="match status" value="1"/>
</dbReference>
<dbReference type="InterPro" id="IPR004038">
    <property type="entry name" value="Ribosomal_eL8/eL30/eS12/Gad45"/>
</dbReference>
<dbReference type="OrthoDB" id="5364946at2759"/>
<name>A0A9E7HF03_9LILI</name>
<keyword evidence="2 5" id="KW-0687">Ribonucleoprotein</keyword>
<evidence type="ECO:0000256" key="3">
    <source>
        <dbReference type="SAM" id="MobiDB-lite"/>
    </source>
</evidence>
<reference evidence="5" key="1">
    <citation type="submission" date="2022-05" db="EMBL/GenBank/DDBJ databases">
        <title>The Musa troglodytarum L. genome provides insights into the mechanism of non-climacteric behaviour and enrichment of carotenoids.</title>
        <authorList>
            <person name="Wang J."/>
        </authorList>
    </citation>
    <scope>NUCLEOTIDE SEQUENCE</scope>
    <source>
        <tissue evidence="5">Leaf</tissue>
    </source>
</reference>
<gene>
    <name evidence="5" type="ORF">MUK42_26541</name>
</gene>
<dbReference type="PRINTS" id="PR00881">
    <property type="entry name" value="L7ARS6FAMILY"/>
</dbReference>
<keyword evidence="6" id="KW-1185">Reference proteome</keyword>
<organism evidence="5 6">
    <name type="scientific">Musa troglodytarum</name>
    <name type="common">fe'i banana</name>
    <dbReference type="NCBI Taxonomy" id="320322"/>
    <lineage>
        <taxon>Eukaryota</taxon>
        <taxon>Viridiplantae</taxon>
        <taxon>Streptophyta</taxon>
        <taxon>Embryophyta</taxon>
        <taxon>Tracheophyta</taxon>
        <taxon>Spermatophyta</taxon>
        <taxon>Magnoliopsida</taxon>
        <taxon>Liliopsida</taxon>
        <taxon>Zingiberales</taxon>
        <taxon>Musaceae</taxon>
        <taxon>Musa</taxon>
    </lineage>
</organism>